<dbReference type="EMBL" id="AP014564">
    <property type="protein sequence ID" value="BAV94882.1"/>
    <property type="molecule type" value="Genomic_DNA"/>
</dbReference>
<proteinExistence type="predicted"/>
<name>A0A1J1DYB1_9FLAO</name>
<evidence type="ECO:0000313" key="2">
    <source>
        <dbReference type="Proteomes" id="UP000243197"/>
    </source>
</evidence>
<organism evidence="1 2">
    <name type="scientific">Ichthyobacterium seriolicida</name>
    <dbReference type="NCBI Taxonomy" id="242600"/>
    <lineage>
        <taxon>Bacteria</taxon>
        <taxon>Pseudomonadati</taxon>
        <taxon>Bacteroidota</taxon>
        <taxon>Flavobacteriia</taxon>
        <taxon>Flavobacteriales</taxon>
        <taxon>Ichthyobacteriaceae</taxon>
        <taxon>Ichthyobacterium</taxon>
    </lineage>
</organism>
<gene>
    <name evidence="1" type="ORF">JBKA6_0869</name>
</gene>
<sequence>MLIPKRKNIADGLENIIISFYFKGMSNSDIEDQIQELYNFDIYHIYHIPYHR</sequence>
<dbReference type="KEGG" id="ise:JBKA6_0869"/>
<reference evidence="1 2" key="1">
    <citation type="submission" date="2014-03" db="EMBL/GenBank/DDBJ databases">
        <title>complete genome sequence of Flavobacteriaceae bacterium JBKA-6.</title>
        <authorList>
            <person name="Takano T."/>
            <person name="Nakamura Y."/>
            <person name="Takuma S."/>
            <person name="Yasuike M."/>
            <person name="Matsuyama T."/>
            <person name="Sakai T."/>
            <person name="Fujiwara A."/>
            <person name="Kimoto K."/>
            <person name="Fukuda Y."/>
            <person name="Kondo H."/>
            <person name="Hirono I."/>
            <person name="Nakayasu C."/>
        </authorList>
    </citation>
    <scope>NUCLEOTIDE SEQUENCE [LARGE SCALE GENOMIC DNA]</scope>
    <source>
        <strain evidence="1 2">JBKA-6</strain>
    </source>
</reference>
<dbReference type="Proteomes" id="UP000243197">
    <property type="component" value="Chromosome"/>
</dbReference>
<accession>A0A1J1DYB1</accession>
<dbReference type="AlphaFoldDB" id="A0A1J1DYB1"/>
<protein>
    <submittedName>
        <fullName evidence="1">Transposase</fullName>
    </submittedName>
</protein>
<keyword evidence="2" id="KW-1185">Reference proteome</keyword>
<evidence type="ECO:0000313" key="1">
    <source>
        <dbReference type="EMBL" id="BAV94882.1"/>
    </source>
</evidence>